<dbReference type="InterPro" id="IPR058240">
    <property type="entry name" value="rSAM_sf"/>
</dbReference>
<dbReference type="SFLD" id="SFLDF00562">
    <property type="entry name" value="HemN-like__clustered_with_heat"/>
    <property type="match status" value="1"/>
</dbReference>
<gene>
    <name evidence="4" type="ORF">HCUR_01306</name>
</gene>
<keyword evidence="2" id="KW-0963">Cytoplasm</keyword>
<dbReference type="GO" id="GO:0004109">
    <property type="term" value="F:coproporphyrinogen oxidase activity"/>
    <property type="evidence" value="ECO:0007669"/>
    <property type="project" value="InterPro"/>
</dbReference>
<dbReference type="CDD" id="cd01335">
    <property type="entry name" value="Radical_SAM"/>
    <property type="match status" value="1"/>
</dbReference>
<evidence type="ECO:0000259" key="3">
    <source>
        <dbReference type="PROSITE" id="PS51918"/>
    </source>
</evidence>
<keyword evidence="2" id="KW-0411">Iron-sulfur</keyword>
<dbReference type="SFLD" id="SFLDS00029">
    <property type="entry name" value="Radical_SAM"/>
    <property type="match status" value="1"/>
</dbReference>
<reference evidence="4 5" key="1">
    <citation type="submission" date="2017-11" db="EMBL/GenBank/DDBJ databases">
        <title>Comparative genomic analysis of Holospora spp., intranuclear symbionts of paramecia.</title>
        <authorList>
            <person name="Garushyants S.K."/>
            <person name="Beliavskaya A."/>
            <person name="Malko D.B."/>
            <person name="Logacheva M.D."/>
            <person name="Rautian M.S."/>
            <person name="Gelfand M.S."/>
        </authorList>
    </citation>
    <scope>NUCLEOTIDE SEQUENCE [LARGE SCALE GENOMIC DNA]</scope>
    <source>
        <strain evidence="5">02AZ16</strain>
    </source>
</reference>
<dbReference type="Pfam" id="PF04055">
    <property type="entry name" value="Radical_SAM"/>
    <property type="match status" value="1"/>
</dbReference>
<dbReference type="InterPro" id="IPR004559">
    <property type="entry name" value="HemW-like"/>
</dbReference>
<keyword evidence="2" id="KW-0949">S-adenosyl-L-methionine</keyword>
<dbReference type="EMBL" id="PHHC01000123">
    <property type="protein sequence ID" value="PPE03260.1"/>
    <property type="molecule type" value="Genomic_DNA"/>
</dbReference>
<dbReference type="NCBIfam" id="TIGR00539">
    <property type="entry name" value="hemN_rel"/>
    <property type="match status" value="1"/>
</dbReference>
<evidence type="ECO:0000256" key="2">
    <source>
        <dbReference type="RuleBase" id="RU364116"/>
    </source>
</evidence>
<dbReference type="GO" id="GO:0046872">
    <property type="term" value="F:metal ion binding"/>
    <property type="evidence" value="ECO:0007669"/>
    <property type="project" value="UniProtKB-UniRule"/>
</dbReference>
<evidence type="ECO:0000256" key="1">
    <source>
        <dbReference type="ARBA" id="ARBA00006100"/>
    </source>
</evidence>
<dbReference type="GO" id="GO:0005737">
    <property type="term" value="C:cytoplasm"/>
    <property type="evidence" value="ECO:0007669"/>
    <property type="project" value="UniProtKB-SubCell"/>
</dbReference>
<comment type="function">
    <text evidence="2">Probably acts as a heme chaperone, transferring heme to an unknown acceptor. Binds one molecule of heme per monomer, possibly covalently. Binds 1 [4Fe-4S] cluster. The cluster is coordinated with 3 cysteines and an exchangeable S-adenosyl-L-methionine.</text>
</comment>
<name>A0A2S5R7I1_9PROT</name>
<keyword evidence="5" id="KW-1185">Reference proteome</keyword>
<dbReference type="PANTHER" id="PTHR13932:SF5">
    <property type="entry name" value="RADICAL S-ADENOSYL METHIONINE DOMAIN-CONTAINING PROTEIN 1, MITOCHONDRIAL"/>
    <property type="match status" value="1"/>
</dbReference>
<dbReference type="OrthoDB" id="9808022at2"/>
<comment type="similarity">
    <text evidence="1">Belongs to the anaerobic coproporphyrinogen-III oxidase family. HemW subfamily.</text>
</comment>
<keyword evidence="2" id="KW-0349">Heme</keyword>
<dbReference type="GO" id="GO:0006779">
    <property type="term" value="P:porphyrin-containing compound biosynthetic process"/>
    <property type="evidence" value="ECO:0007669"/>
    <property type="project" value="InterPro"/>
</dbReference>
<dbReference type="SUPFAM" id="SSF102114">
    <property type="entry name" value="Radical SAM enzymes"/>
    <property type="match status" value="1"/>
</dbReference>
<dbReference type="PROSITE" id="PS51918">
    <property type="entry name" value="RADICAL_SAM"/>
    <property type="match status" value="1"/>
</dbReference>
<dbReference type="InterPro" id="IPR034505">
    <property type="entry name" value="Coproporphyrinogen-III_oxidase"/>
</dbReference>
<dbReference type="SFLD" id="SFLDG01065">
    <property type="entry name" value="anaerobic_coproporphyrinogen-I"/>
    <property type="match status" value="1"/>
</dbReference>
<dbReference type="InterPro" id="IPR010723">
    <property type="entry name" value="HemN_C"/>
</dbReference>
<comment type="subcellular location">
    <subcellularLocation>
        <location evidence="2">Cytoplasm</location>
    </subcellularLocation>
</comment>
<dbReference type="Pfam" id="PF06969">
    <property type="entry name" value="HemN_C"/>
    <property type="match status" value="1"/>
</dbReference>
<keyword evidence="2" id="KW-0004">4Fe-4S</keyword>
<dbReference type="RefSeq" id="WP_104207232.1">
    <property type="nucleotide sequence ID" value="NZ_PHHC01000123.1"/>
</dbReference>
<evidence type="ECO:0000313" key="5">
    <source>
        <dbReference type="Proteomes" id="UP000239425"/>
    </source>
</evidence>
<feature type="domain" description="Radical SAM core" evidence="3">
    <location>
        <begin position="1"/>
        <end position="241"/>
    </location>
</feature>
<keyword evidence="2" id="KW-0479">Metal-binding</keyword>
<keyword evidence="2" id="KW-0143">Chaperone</keyword>
<dbReference type="AlphaFoldDB" id="A0A2S5R7I1"/>
<dbReference type="Gene3D" id="3.30.750.200">
    <property type="match status" value="1"/>
</dbReference>
<dbReference type="SFLD" id="SFLDF00288">
    <property type="entry name" value="HemN-like__clustered_with_nucl"/>
    <property type="match status" value="1"/>
</dbReference>
<sequence length="380" mass="43742">MQTLALYIHWPFCASLCPYCDFTRGLWSQAPTQDVTVWLKAYKQELSYWCHRLGPRKITSIFFGGGTPSLMPLPLLEGILIHIDKIFKQSHSFIEVTLEMNPTGVELKKLQDIISLGVNRISVGVQSLQDKILTFLGRKHSAQEARTVLYWLKERGVRFSLDLMYAHAYHQNEEVWQEELKEAVHLAGNHISLYQLTVEAGTPFHRYKKQGNRLTLDSAAAADLYVWTDSYLEFLGWQGYEISNYALKEEYCSHNLSYWRYEDYLGIGTGAHGRVTLPCATKYAIVNDPRPECWLNRCTTSGNGIRREYPLKEEAQFKERMLMGLRLKEGMSLTSPLSPSFRLKIQDLKDAGYVVEDKASIQLTREGRLRLDGILAFLWK</sequence>
<protein>
    <recommendedName>
        <fullName evidence="2">Heme chaperone HemW</fullName>
    </recommendedName>
</protein>
<dbReference type="InterPro" id="IPR007197">
    <property type="entry name" value="rSAM"/>
</dbReference>
<accession>A0A2S5R7I1</accession>
<proteinExistence type="inferred from homology"/>
<keyword evidence="2" id="KW-0408">Iron</keyword>
<organism evidence="4 5">
    <name type="scientific">Holospora curviuscula</name>
    <dbReference type="NCBI Taxonomy" id="1082868"/>
    <lineage>
        <taxon>Bacteria</taxon>
        <taxon>Pseudomonadati</taxon>
        <taxon>Pseudomonadota</taxon>
        <taxon>Alphaproteobacteria</taxon>
        <taxon>Holosporales</taxon>
        <taxon>Holosporaceae</taxon>
        <taxon>Holospora</taxon>
    </lineage>
</organism>
<evidence type="ECO:0000313" key="4">
    <source>
        <dbReference type="EMBL" id="PPE03260.1"/>
    </source>
</evidence>
<dbReference type="PANTHER" id="PTHR13932">
    <property type="entry name" value="COPROPORPHYRINIGEN III OXIDASE"/>
    <property type="match status" value="1"/>
</dbReference>
<dbReference type="SMART" id="SM00729">
    <property type="entry name" value="Elp3"/>
    <property type="match status" value="1"/>
</dbReference>
<dbReference type="InterPro" id="IPR006638">
    <property type="entry name" value="Elp3/MiaA/NifB-like_rSAM"/>
</dbReference>
<dbReference type="GO" id="GO:0051539">
    <property type="term" value="F:4 iron, 4 sulfur cluster binding"/>
    <property type="evidence" value="ECO:0007669"/>
    <property type="project" value="UniProtKB-UniRule"/>
</dbReference>
<comment type="caution">
    <text evidence="4">The sequence shown here is derived from an EMBL/GenBank/DDBJ whole genome shotgun (WGS) entry which is preliminary data.</text>
</comment>
<dbReference type="Proteomes" id="UP000239425">
    <property type="component" value="Unassembled WGS sequence"/>
</dbReference>